<organism evidence="2 3">
    <name type="scientific">Gonium pectorale</name>
    <name type="common">Green alga</name>
    <dbReference type="NCBI Taxonomy" id="33097"/>
    <lineage>
        <taxon>Eukaryota</taxon>
        <taxon>Viridiplantae</taxon>
        <taxon>Chlorophyta</taxon>
        <taxon>core chlorophytes</taxon>
        <taxon>Chlorophyceae</taxon>
        <taxon>CS clade</taxon>
        <taxon>Chlamydomonadales</taxon>
        <taxon>Volvocaceae</taxon>
        <taxon>Gonium</taxon>
    </lineage>
</organism>
<name>A0A150GDX8_GONPE</name>
<dbReference type="InterPro" id="IPR051246">
    <property type="entry name" value="WDR48"/>
</dbReference>
<reference evidence="3" key="1">
    <citation type="journal article" date="2016" name="Nat. Commun.">
        <title>The Gonium pectorale genome demonstrates co-option of cell cycle regulation during the evolution of multicellularity.</title>
        <authorList>
            <person name="Hanschen E.R."/>
            <person name="Marriage T.N."/>
            <person name="Ferris P.J."/>
            <person name="Hamaji T."/>
            <person name="Toyoda A."/>
            <person name="Fujiyama A."/>
            <person name="Neme R."/>
            <person name="Noguchi H."/>
            <person name="Minakuchi Y."/>
            <person name="Suzuki M."/>
            <person name="Kawai-Toyooka H."/>
            <person name="Smith D.R."/>
            <person name="Sparks H."/>
            <person name="Anderson J."/>
            <person name="Bakaric R."/>
            <person name="Luria V."/>
            <person name="Karger A."/>
            <person name="Kirschner M.W."/>
            <person name="Durand P.M."/>
            <person name="Michod R.E."/>
            <person name="Nozaki H."/>
            <person name="Olson B.J."/>
        </authorList>
    </citation>
    <scope>NUCLEOTIDE SEQUENCE [LARGE SCALE GENOMIC DNA]</scope>
    <source>
        <strain evidence="3">NIES-2863</strain>
    </source>
</reference>
<protein>
    <submittedName>
        <fullName evidence="2">Uncharacterized protein</fullName>
    </submittedName>
</protein>
<keyword evidence="1" id="KW-1133">Transmembrane helix</keyword>
<keyword evidence="1" id="KW-0472">Membrane</keyword>
<dbReference type="PANTHER" id="PTHR19862">
    <property type="entry name" value="WD REPEAT-CONTAINING PROTEIN 48"/>
    <property type="match status" value="1"/>
</dbReference>
<dbReference type="OrthoDB" id="547225at2759"/>
<sequence>MATRWPSRTARGNTDVRCGSSTVTYLGVKKRLSATVSRAWNVVLRPIKNNSSLLEILTRLDKTIGLAQQMGIVLMFAVSILYPGWAQAALSVFAFYLLDDGERGPFPERQQVRLRVC</sequence>
<comment type="caution">
    <text evidence="2">The sequence shown here is derived from an EMBL/GenBank/DDBJ whole genome shotgun (WGS) entry which is preliminary data.</text>
</comment>
<evidence type="ECO:0000313" key="3">
    <source>
        <dbReference type="Proteomes" id="UP000075714"/>
    </source>
</evidence>
<gene>
    <name evidence="2" type="ORF">GPECTOR_31g382</name>
</gene>
<feature type="transmembrane region" description="Helical" evidence="1">
    <location>
        <begin position="72"/>
        <end position="98"/>
    </location>
</feature>
<keyword evidence="1" id="KW-0812">Transmembrane</keyword>
<dbReference type="AlphaFoldDB" id="A0A150GDX8"/>
<dbReference type="Proteomes" id="UP000075714">
    <property type="component" value="Unassembled WGS sequence"/>
</dbReference>
<dbReference type="GO" id="GO:0000724">
    <property type="term" value="P:double-strand break repair via homologous recombination"/>
    <property type="evidence" value="ECO:0007669"/>
    <property type="project" value="TreeGrafter"/>
</dbReference>
<dbReference type="GO" id="GO:0043130">
    <property type="term" value="F:ubiquitin binding"/>
    <property type="evidence" value="ECO:0007669"/>
    <property type="project" value="TreeGrafter"/>
</dbReference>
<dbReference type="EMBL" id="LSYV01000032">
    <property type="protein sequence ID" value="KXZ48018.1"/>
    <property type="molecule type" value="Genomic_DNA"/>
</dbReference>
<evidence type="ECO:0000256" key="1">
    <source>
        <dbReference type="SAM" id="Phobius"/>
    </source>
</evidence>
<evidence type="ECO:0000313" key="2">
    <source>
        <dbReference type="EMBL" id="KXZ48018.1"/>
    </source>
</evidence>
<dbReference type="PANTHER" id="PTHR19862:SF14">
    <property type="entry name" value="WD REPEAT-CONTAINING PROTEIN 48"/>
    <property type="match status" value="1"/>
</dbReference>
<accession>A0A150GDX8</accession>
<proteinExistence type="predicted"/>
<keyword evidence="3" id="KW-1185">Reference proteome</keyword>